<feature type="transmembrane region" description="Helical" evidence="8">
    <location>
        <begin position="201"/>
        <end position="225"/>
    </location>
</feature>
<keyword evidence="7 8" id="KW-0472">Membrane</keyword>
<feature type="transmembrane region" description="Helical" evidence="8">
    <location>
        <begin position="335"/>
        <end position="355"/>
    </location>
</feature>
<comment type="similarity">
    <text evidence="2 8">Belongs to the major facilitator superfamily. Bcr/CmlA family.</text>
</comment>
<accession>A0ABM6S140</accession>
<feature type="domain" description="Major facilitator superfamily (MFS) profile" evidence="9">
    <location>
        <begin position="7"/>
        <end position="389"/>
    </location>
</feature>
<feature type="transmembrane region" description="Helical" evidence="8">
    <location>
        <begin position="270"/>
        <end position="291"/>
    </location>
</feature>
<dbReference type="PANTHER" id="PTHR23502:SF162">
    <property type="entry name" value="INNER MEMBRANE TRANSPORT PROTEIN YDHC"/>
    <property type="match status" value="1"/>
</dbReference>
<feature type="transmembrane region" description="Helical" evidence="8">
    <location>
        <begin position="245"/>
        <end position="263"/>
    </location>
</feature>
<evidence type="ECO:0000256" key="5">
    <source>
        <dbReference type="ARBA" id="ARBA00022692"/>
    </source>
</evidence>
<feature type="transmembrane region" description="Helical" evidence="8">
    <location>
        <begin position="73"/>
        <end position="92"/>
    </location>
</feature>
<dbReference type="InterPro" id="IPR020846">
    <property type="entry name" value="MFS_dom"/>
</dbReference>
<evidence type="ECO:0000313" key="11">
    <source>
        <dbReference type="Proteomes" id="UP000237673"/>
    </source>
</evidence>
<dbReference type="InterPro" id="IPR004812">
    <property type="entry name" value="Efflux_drug-R_Bcr/CmlA"/>
</dbReference>
<evidence type="ECO:0000256" key="2">
    <source>
        <dbReference type="ARBA" id="ARBA00006236"/>
    </source>
</evidence>
<feature type="transmembrane region" description="Helical" evidence="8">
    <location>
        <begin position="161"/>
        <end position="180"/>
    </location>
</feature>
<gene>
    <name evidence="10" type="ORF">C2E16_09940</name>
</gene>
<feature type="transmembrane region" description="Helical" evidence="8">
    <location>
        <begin position="98"/>
        <end position="119"/>
    </location>
</feature>
<evidence type="ECO:0000256" key="6">
    <source>
        <dbReference type="ARBA" id="ARBA00022989"/>
    </source>
</evidence>
<feature type="transmembrane region" description="Helical" evidence="8">
    <location>
        <begin position="361"/>
        <end position="380"/>
    </location>
</feature>
<sequence length="394" mass="42083">MSGSKGFMLYLALLSTLGFLATDMYLPAFTAMQESFHTSAGVISASLTVFLGGFACAQLIWGPLSDRFGRKPVLLFGLALFALGCAGMLWANETWQMLTLRFIQAVGVCSATVSWQALVVDRYRGAQANRVFATIMPLVALSPALAPLLGAWVLSHFSWRAIFLTLLLVTLPLLFATARLKKAPAAAAHDSRPRAGFFTMLTSRVYGGNVLIYAACSASFFAWLTGSPFILHDLGLSPADIGLSYMPQTVAFLAGGFGCRTALQRRSGRTLLPALLIFYAISVVSLFMVAMSGKATLWGLLAPFCGMALANGAIYPIVVANALLPFPQDTGKAAALQNCLQLGLCFFASLAVSGWLSHPLLTTSAVMLFTVLLAVLGYFLQLTREAQTESENAA</sequence>
<keyword evidence="5 8" id="KW-0812">Transmembrane</keyword>
<comment type="subcellular location">
    <subcellularLocation>
        <location evidence="8">Cell inner membrane</location>
        <topology evidence="8">Multi-pass membrane protein</topology>
    </subcellularLocation>
    <subcellularLocation>
        <location evidence="1">Cell membrane</location>
        <topology evidence="1">Multi-pass membrane protein</topology>
    </subcellularLocation>
</comment>
<evidence type="ECO:0000256" key="8">
    <source>
        <dbReference type="RuleBase" id="RU365088"/>
    </source>
</evidence>
<name>A0ABM6S140_9GAMM</name>
<dbReference type="Gene3D" id="1.20.1720.10">
    <property type="entry name" value="Multidrug resistance protein D"/>
    <property type="match status" value="1"/>
</dbReference>
<keyword evidence="11" id="KW-1185">Reference proteome</keyword>
<dbReference type="Pfam" id="PF07690">
    <property type="entry name" value="MFS_1"/>
    <property type="match status" value="1"/>
</dbReference>
<dbReference type="InterPro" id="IPR011701">
    <property type="entry name" value="MFS"/>
</dbReference>
<dbReference type="CDD" id="cd17320">
    <property type="entry name" value="MFS_MdfA_MDR_like"/>
    <property type="match status" value="1"/>
</dbReference>
<keyword evidence="4" id="KW-1003">Cell membrane</keyword>
<dbReference type="RefSeq" id="WP_038626303.1">
    <property type="nucleotide sequence ID" value="NZ_CAXOMJ010000019.1"/>
</dbReference>
<keyword evidence="6 8" id="KW-1133">Transmembrane helix</keyword>
<reference evidence="10 11" key="1">
    <citation type="submission" date="2018-01" db="EMBL/GenBank/DDBJ databases">
        <title>Complete and assembled Genome of Pantoea calida DSM22759T.</title>
        <authorList>
            <person name="Stevens M.J.A."/>
            <person name="Zurfluh K."/>
            <person name="Stephan R."/>
        </authorList>
    </citation>
    <scope>NUCLEOTIDE SEQUENCE [LARGE SCALE GENOMIC DNA]</scope>
    <source>
        <strain evidence="10 11">DSM 22759</strain>
    </source>
</reference>
<evidence type="ECO:0000256" key="7">
    <source>
        <dbReference type="ARBA" id="ARBA00023136"/>
    </source>
</evidence>
<evidence type="ECO:0000256" key="3">
    <source>
        <dbReference type="ARBA" id="ARBA00022448"/>
    </source>
</evidence>
<dbReference type="PROSITE" id="PS50850">
    <property type="entry name" value="MFS"/>
    <property type="match status" value="1"/>
</dbReference>
<organism evidence="10 11">
    <name type="scientific">Mixta calida</name>
    <dbReference type="NCBI Taxonomy" id="665913"/>
    <lineage>
        <taxon>Bacteria</taxon>
        <taxon>Pseudomonadati</taxon>
        <taxon>Pseudomonadota</taxon>
        <taxon>Gammaproteobacteria</taxon>
        <taxon>Enterobacterales</taxon>
        <taxon>Erwiniaceae</taxon>
        <taxon>Mixta</taxon>
    </lineage>
</organism>
<dbReference type="NCBIfam" id="NF008270">
    <property type="entry name" value="PRK11043.1"/>
    <property type="match status" value="1"/>
</dbReference>
<feature type="transmembrane region" description="Helical" evidence="8">
    <location>
        <begin position="131"/>
        <end position="155"/>
    </location>
</feature>
<keyword evidence="8" id="KW-0997">Cell inner membrane</keyword>
<keyword evidence="3 8" id="KW-0813">Transport</keyword>
<evidence type="ECO:0000256" key="1">
    <source>
        <dbReference type="ARBA" id="ARBA00004651"/>
    </source>
</evidence>
<evidence type="ECO:0000259" key="9">
    <source>
        <dbReference type="PROSITE" id="PS50850"/>
    </source>
</evidence>
<dbReference type="InterPro" id="IPR036259">
    <property type="entry name" value="MFS_trans_sf"/>
</dbReference>
<feature type="transmembrane region" description="Helical" evidence="8">
    <location>
        <begin position="7"/>
        <end position="28"/>
    </location>
</feature>
<dbReference type="EMBL" id="CP026378">
    <property type="protein sequence ID" value="AUY25190.1"/>
    <property type="molecule type" value="Genomic_DNA"/>
</dbReference>
<dbReference type="NCBIfam" id="TIGR00710">
    <property type="entry name" value="efflux_Bcr_CflA"/>
    <property type="match status" value="1"/>
</dbReference>
<protein>
    <recommendedName>
        <fullName evidence="8">Bcr/CflA family efflux transporter</fullName>
    </recommendedName>
</protein>
<feature type="transmembrane region" description="Helical" evidence="8">
    <location>
        <begin position="297"/>
        <end position="323"/>
    </location>
</feature>
<dbReference type="GeneID" id="84630760"/>
<evidence type="ECO:0000256" key="4">
    <source>
        <dbReference type="ARBA" id="ARBA00022475"/>
    </source>
</evidence>
<proteinExistence type="inferred from homology"/>
<feature type="transmembrane region" description="Helical" evidence="8">
    <location>
        <begin position="40"/>
        <end position="61"/>
    </location>
</feature>
<dbReference type="Proteomes" id="UP000237673">
    <property type="component" value="Chromosome"/>
</dbReference>
<dbReference type="SUPFAM" id="SSF103473">
    <property type="entry name" value="MFS general substrate transporter"/>
    <property type="match status" value="1"/>
</dbReference>
<evidence type="ECO:0000313" key="10">
    <source>
        <dbReference type="EMBL" id="AUY25190.1"/>
    </source>
</evidence>
<dbReference type="PANTHER" id="PTHR23502">
    <property type="entry name" value="MAJOR FACILITATOR SUPERFAMILY"/>
    <property type="match status" value="1"/>
</dbReference>